<dbReference type="RefSeq" id="WP_008709968.1">
    <property type="nucleotide sequence ID" value="NZ_CABKQM010000005.1"/>
</dbReference>
<dbReference type="EMBL" id="JANFYT010000013">
    <property type="protein sequence ID" value="MCQ4814235.1"/>
    <property type="molecule type" value="Genomic_DNA"/>
</dbReference>
<dbReference type="Pfam" id="PF05876">
    <property type="entry name" value="GpA_ATPase"/>
    <property type="match status" value="1"/>
</dbReference>
<accession>A0AAW5K096</accession>
<dbReference type="InterPro" id="IPR046453">
    <property type="entry name" value="GpA_ATPase"/>
</dbReference>
<keyword evidence="4" id="KW-1185">Reference proteome</keyword>
<dbReference type="Proteomes" id="UP001205919">
    <property type="component" value="Unassembled WGS sequence"/>
</dbReference>
<comment type="caution">
    <text evidence="3">The sequence shown here is derived from an EMBL/GenBank/DDBJ whole genome shotgun (WGS) entry which is preliminary data.</text>
</comment>
<protein>
    <submittedName>
        <fullName evidence="3">Phage terminase large subunit family protein</fullName>
    </submittedName>
</protein>
<sequence length="610" mass="70569">MKSLKHTAGAISGVKANWTEEELAVLRPPEKISVSEWADNNRVLTKDYSDLAGPWRTNRTPYLREPMDMFKARGVTKITLVFATQLGKTECEYNMVGYAVDQDQGSMLFVLPTDGLAKDIGKGRFRSFIRSCRPLRNAIDGERSEIQRLYFPGMEIAFVGANSPSQLGYRPVRYVFYDEADKFPPRAGNDADPFKLAAERMKTYHRRKEVEVSSPTYDEGHIWQSWIQADVRKRYFVPCPHCGEMFVMKMKQIKWPEELNELPPTLRWQEVAEKSWLECPNCRQCVTDQHKQMMLQAGEWRPVEYDKDADDWLPCVPRTDRPHHVAYNISTIYSPWKRFGDVAKEFLESKDKPEKLMNFVNGWLGEPWINQAARMRSDIVMERMQNYERGTVPKEALMLTAAVDVQKDHFWWSVRAWGEHMTSWLVDYGGGPGICETWIEIEDVLEREYQQEETGESFRIYFALIDAGYRTEEVYAFCLEHPGLTAPSKGLDETSSKGIPYRMGTIDKMKYTSLRLMLLDTEYYKDFVYGRLNREAGSRGSFNVFANCPRQYADQLCSEHKVTEYDRKGRAKQFYKPVISGIDNHMLDCEVGNFAAAEIAGARTLRAEDD</sequence>
<evidence type="ECO:0000313" key="3">
    <source>
        <dbReference type="EMBL" id="MCQ4814235.1"/>
    </source>
</evidence>
<dbReference type="Pfam" id="PF20454">
    <property type="entry name" value="GpA_nuclease"/>
    <property type="match status" value="1"/>
</dbReference>
<evidence type="ECO:0000313" key="4">
    <source>
        <dbReference type="Proteomes" id="UP001205919"/>
    </source>
</evidence>
<proteinExistence type="predicted"/>
<organism evidence="3 4">
    <name type="scientific">Cloacibacillus evryensis</name>
    <dbReference type="NCBI Taxonomy" id="508460"/>
    <lineage>
        <taxon>Bacteria</taxon>
        <taxon>Thermotogati</taxon>
        <taxon>Synergistota</taxon>
        <taxon>Synergistia</taxon>
        <taxon>Synergistales</taxon>
        <taxon>Synergistaceae</taxon>
        <taxon>Cloacibacillus</taxon>
    </lineage>
</organism>
<feature type="domain" description="Phage terminase large subunit GpA ATPase" evidence="1">
    <location>
        <begin position="50"/>
        <end position="300"/>
    </location>
</feature>
<reference evidence="3 4" key="1">
    <citation type="submission" date="2022-06" db="EMBL/GenBank/DDBJ databases">
        <title>Isolation of gut microbiota from human fecal samples.</title>
        <authorList>
            <person name="Pamer E.G."/>
            <person name="Barat B."/>
            <person name="Waligurski E."/>
            <person name="Medina S."/>
            <person name="Paddock L."/>
            <person name="Mostad J."/>
        </authorList>
    </citation>
    <scope>NUCLEOTIDE SEQUENCE [LARGE SCALE GENOMIC DNA]</scope>
    <source>
        <strain evidence="3 4">DFI.9.90</strain>
    </source>
</reference>
<dbReference type="AlphaFoldDB" id="A0AAW5K096"/>
<name>A0AAW5K096_9BACT</name>
<dbReference type="GO" id="GO:0016887">
    <property type="term" value="F:ATP hydrolysis activity"/>
    <property type="evidence" value="ECO:0007669"/>
    <property type="project" value="InterPro"/>
</dbReference>
<evidence type="ECO:0000259" key="1">
    <source>
        <dbReference type="Pfam" id="PF05876"/>
    </source>
</evidence>
<gene>
    <name evidence="3" type="ORF">NE630_07300</name>
</gene>
<evidence type="ECO:0000259" key="2">
    <source>
        <dbReference type="Pfam" id="PF20454"/>
    </source>
</evidence>
<dbReference type="GO" id="GO:0004519">
    <property type="term" value="F:endonuclease activity"/>
    <property type="evidence" value="ECO:0007669"/>
    <property type="project" value="InterPro"/>
</dbReference>
<feature type="domain" description="Terminase large subunit GpA endonuclease" evidence="2">
    <location>
        <begin position="324"/>
        <end position="603"/>
    </location>
</feature>
<dbReference type="InterPro" id="IPR046454">
    <property type="entry name" value="GpA_endonuclease"/>
</dbReference>